<sequence>MNSVPAETHFVVLTAYTIQTMALDMTIVAYKLKFIVSQFSILTTLAMPPKAGSVKWFNEAQGRGFITPNDGGPDVFVRHTSVADRGPGRGALREGDDVLFEVTDSPRGPVATSVVKK</sequence>
<evidence type="ECO:0000313" key="2">
    <source>
        <dbReference type="EMBL" id="QRW17307.1"/>
    </source>
</evidence>
<dbReference type="PRINTS" id="PR00050">
    <property type="entry name" value="COLDSHOCK"/>
</dbReference>
<evidence type="ECO:0000259" key="1">
    <source>
        <dbReference type="PROSITE" id="PS51857"/>
    </source>
</evidence>
<protein>
    <submittedName>
        <fullName evidence="2">Cold-shock DNA-binding domain protein</fullName>
    </submittedName>
</protein>
<gene>
    <name evidence="2" type="ORF">RhiXN_05309</name>
</gene>
<proteinExistence type="predicted"/>
<keyword evidence="2" id="KW-0238">DNA-binding</keyword>
<dbReference type="GeneID" id="67027588"/>
<organism evidence="2 3">
    <name type="scientific">Rhizoctonia solani</name>
    <dbReference type="NCBI Taxonomy" id="456999"/>
    <lineage>
        <taxon>Eukaryota</taxon>
        <taxon>Fungi</taxon>
        <taxon>Dikarya</taxon>
        <taxon>Basidiomycota</taxon>
        <taxon>Agaricomycotina</taxon>
        <taxon>Agaricomycetes</taxon>
        <taxon>Cantharellales</taxon>
        <taxon>Ceratobasidiaceae</taxon>
        <taxon>Rhizoctonia</taxon>
    </lineage>
</organism>
<evidence type="ECO:0000313" key="3">
    <source>
        <dbReference type="Proteomes" id="UP000650533"/>
    </source>
</evidence>
<dbReference type="Pfam" id="PF00313">
    <property type="entry name" value="CSD"/>
    <property type="match status" value="1"/>
</dbReference>
<dbReference type="InterPro" id="IPR011129">
    <property type="entry name" value="CSD"/>
</dbReference>
<dbReference type="SUPFAM" id="SSF50249">
    <property type="entry name" value="Nucleic acid-binding proteins"/>
    <property type="match status" value="1"/>
</dbReference>
<dbReference type="InterPro" id="IPR050181">
    <property type="entry name" value="Cold_shock_domain"/>
</dbReference>
<dbReference type="PANTHER" id="PTHR11544">
    <property type="entry name" value="COLD SHOCK DOMAIN CONTAINING PROTEINS"/>
    <property type="match status" value="1"/>
</dbReference>
<dbReference type="CDD" id="cd04458">
    <property type="entry name" value="CSP_CDS"/>
    <property type="match status" value="1"/>
</dbReference>
<dbReference type="SMART" id="SM00357">
    <property type="entry name" value="CSP"/>
    <property type="match status" value="1"/>
</dbReference>
<dbReference type="GO" id="GO:0003677">
    <property type="term" value="F:DNA binding"/>
    <property type="evidence" value="ECO:0007669"/>
    <property type="project" value="UniProtKB-KW"/>
</dbReference>
<dbReference type="KEGG" id="rsx:RhiXN_05309"/>
<accession>A0A8H8SUE5</accession>
<reference evidence="2" key="1">
    <citation type="submission" date="2020-05" db="EMBL/GenBank/DDBJ databases">
        <title>Evolutionary and genomic comparisons of hybrid uninucleate and nonhybrid Rhizoctonia fungi.</title>
        <authorList>
            <person name="Li C."/>
            <person name="Chen X."/>
        </authorList>
    </citation>
    <scope>NUCLEOTIDE SEQUENCE</scope>
    <source>
        <strain evidence="2">AG-1 IA</strain>
    </source>
</reference>
<name>A0A8H8SUE5_9AGAM</name>
<dbReference type="EMBL" id="CP059659">
    <property type="protein sequence ID" value="QRW17307.1"/>
    <property type="molecule type" value="Genomic_DNA"/>
</dbReference>
<dbReference type="AlphaFoldDB" id="A0A8H8SUE5"/>
<dbReference type="RefSeq" id="XP_043177544.1">
    <property type="nucleotide sequence ID" value="XM_043325125.1"/>
</dbReference>
<dbReference type="InterPro" id="IPR012340">
    <property type="entry name" value="NA-bd_OB-fold"/>
</dbReference>
<dbReference type="InterPro" id="IPR002059">
    <property type="entry name" value="CSP_DNA-bd"/>
</dbReference>
<dbReference type="Proteomes" id="UP000650533">
    <property type="component" value="Chromosome 2"/>
</dbReference>
<feature type="domain" description="CSD" evidence="1">
    <location>
        <begin position="49"/>
        <end position="116"/>
    </location>
</feature>
<dbReference type="Gene3D" id="2.40.50.140">
    <property type="entry name" value="Nucleic acid-binding proteins"/>
    <property type="match status" value="1"/>
</dbReference>
<dbReference type="PROSITE" id="PS51857">
    <property type="entry name" value="CSD_2"/>
    <property type="match status" value="1"/>
</dbReference>